<keyword evidence="4" id="KW-1185">Reference proteome</keyword>
<evidence type="ECO:0000313" key="3">
    <source>
        <dbReference type="EMBL" id="CAH9142020.1"/>
    </source>
</evidence>
<dbReference type="CDD" id="cd09272">
    <property type="entry name" value="RNase_HI_RT_Ty1"/>
    <property type="match status" value="1"/>
</dbReference>
<sequence length="484" mass="54667">MAIASTSMIRANTLLRSFGCRELSSPFSHPVTPLRFFQSSKFTRVTLESSRSQLSIRGVAVTNQNHTLSEQSLPRIASCDALKSIMKHYQAAALLLFGLLLVKTSFPCYPAFSLPTPAPVVDSSSSTPHDDDVIVLKERHLYIFLLVYLFALFAFFDFTTAIKFQVAFHGPVDSLYHDLCEMNVLKKIFGFTEGFKGALSCLRRYSKYAINYSYDVHVDRNFLLSNNRAHQIFEEERLKINNARQVSADNLGIKENDADDHNDYLMVTITAQLFWMHSELNTINNDTGLDEVLQKLFSFSSNNNIEGTIDHGLWLQKSSTSIRILAYSDADWAGCPDSSRSTTGFAIFLGPNLVSWKSKKQPTVSKSSTEAEYRVIAYTIQDTIHIGSILFELGYPVREPVRLLCDNILSSYLTANPVQHAQSKHIQIDYHFVRERVAHGDLLVTYVPTHLQLADIFTKSLSSQQFHFLKDNMRVVSPAQFEGV</sequence>
<gene>
    <name evidence="2" type="ORF">CEPIT_LOCUS17123</name>
    <name evidence="3" type="ORF">CEPIT_LOCUS39581</name>
</gene>
<evidence type="ECO:0000313" key="2">
    <source>
        <dbReference type="EMBL" id="CAH9105250.1"/>
    </source>
</evidence>
<dbReference type="PANTHER" id="PTHR11439:SF463">
    <property type="entry name" value="REVERSE TRANSCRIPTASE TY1_COPIA-TYPE DOMAIN-CONTAINING PROTEIN"/>
    <property type="match status" value="1"/>
</dbReference>
<protein>
    <submittedName>
        <fullName evidence="2">Uncharacterized protein</fullName>
    </submittedName>
</protein>
<comment type="caution">
    <text evidence="2">The sequence shown here is derived from an EMBL/GenBank/DDBJ whole genome shotgun (WGS) entry which is preliminary data.</text>
</comment>
<name>A0AAV0DMN4_9ASTE</name>
<reference evidence="2" key="1">
    <citation type="submission" date="2022-07" db="EMBL/GenBank/DDBJ databases">
        <authorList>
            <person name="Macas J."/>
            <person name="Novak P."/>
            <person name="Neumann P."/>
        </authorList>
    </citation>
    <scope>NUCLEOTIDE SEQUENCE</scope>
</reference>
<dbReference type="AlphaFoldDB" id="A0AAV0DMN4"/>
<feature type="transmembrane region" description="Helical" evidence="1">
    <location>
        <begin position="141"/>
        <end position="159"/>
    </location>
</feature>
<organism evidence="2 4">
    <name type="scientific">Cuscuta epithymum</name>
    <dbReference type="NCBI Taxonomy" id="186058"/>
    <lineage>
        <taxon>Eukaryota</taxon>
        <taxon>Viridiplantae</taxon>
        <taxon>Streptophyta</taxon>
        <taxon>Embryophyta</taxon>
        <taxon>Tracheophyta</taxon>
        <taxon>Spermatophyta</taxon>
        <taxon>Magnoliopsida</taxon>
        <taxon>eudicotyledons</taxon>
        <taxon>Gunneridae</taxon>
        <taxon>Pentapetalae</taxon>
        <taxon>asterids</taxon>
        <taxon>lamiids</taxon>
        <taxon>Solanales</taxon>
        <taxon>Convolvulaceae</taxon>
        <taxon>Cuscuteae</taxon>
        <taxon>Cuscuta</taxon>
        <taxon>Cuscuta subgen. Cuscuta</taxon>
    </lineage>
</organism>
<keyword evidence="1" id="KW-0812">Transmembrane</keyword>
<keyword evidence="1" id="KW-0472">Membrane</keyword>
<dbReference type="EMBL" id="CAMAPF010000130">
    <property type="protein sequence ID" value="CAH9105250.1"/>
    <property type="molecule type" value="Genomic_DNA"/>
</dbReference>
<accession>A0AAV0DMN4</accession>
<dbReference type="Proteomes" id="UP001152523">
    <property type="component" value="Unassembled WGS sequence"/>
</dbReference>
<evidence type="ECO:0000313" key="4">
    <source>
        <dbReference type="Proteomes" id="UP001152523"/>
    </source>
</evidence>
<dbReference type="PANTHER" id="PTHR11439">
    <property type="entry name" value="GAG-POL-RELATED RETROTRANSPOSON"/>
    <property type="match status" value="1"/>
</dbReference>
<keyword evidence="1" id="KW-1133">Transmembrane helix</keyword>
<dbReference type="EMBL" id="CAMAPF010001035">
    <property type="protein sequence ID" value="CAH9142020.1"/>
    <property type="molecule type" value="Genomic_DNA"/>
</dbReference>
<proteinExistence type="predicted"/>
<evidence type="ECO:0000256" key="1">
    <source>
        <dbReference type="SAM" id="Phobius"/>
    </source>
</evidence>